<evidence type="ECO:0000256" key="5">
    <source>
        <dbReference type="ARBA" id="ARBA00023136"/>
    </source>
</evidence>
<gene>
    <name evidence="9" type="ORF">E5339_15890</name>
</gene>
<evidence type="ECO:0000313" key="10">
    <source>
        <dbReference type="Proteomes" id="UP000310760"/>
    </source>
</evidence>
<dbReference type="Proteomes" id="UP000310760">
    <property type="component" value="Unassembled WGS sequence"/>
</dbReference>
<dbReference type="RefSeq" id="WP_025017787.1">
    <property type="nucleotide sequence ID" value="NZ_CAONFL010000051.1"/>
</dbReference>
<accession>A0A4S2FI96</accession>
<protein>
    <submittedName>
        <fullName evidence="9">ABC transporter permease</fullName>
    </submittedName>
</protein>
<dbReference type="InterPro" id="IPR025857">
    <property type="entry name" value="MacB_PCD"/>
</dbReference>
<evidence type="ECO:0000259" key="7">
    <source>
        <dbReference type="Pfam" id="PF02687"/>
    </source>
</evidence>
<feature type="domain" description="MacB-like periplasmic core" evidence="8">
    <location>
        <begin position="22"/>
        <end position="230"/>
    </location>
</feature>
<feature type="transmembrane region" description="Helical" evidence="6">
    <location>
        <begin position="324"/>
        <end position="343"/>
    </location>
</feature>
<evidence type="ECO:0000256" key="4">
    <source>
        <dbReference type="ARBA" id="ARBA00022989"/>
    </source>
</evidence>
<reference evidence="9 10" key="1">
    <citation type="submission" date="2019-04" db="EMBL/GenBank/DDBJ databases">
        <title>Microbes associate with the intestines of laboratory mice.</title>
        <authorList>
            <person name="Navarre W."/>
            <person name="Wong E."/>
            <person name="Huang K."/>
            <person name="Tropini C."/>
            <person name="Ng K."/>
            <person name="Yu B."/>
        </authorList>
    </citation>
    <scope>NUCLEOTIDE SEQUENCE [LARGE SCALE GENOMIC DNA]</scope>
    <source>
        <strain evidence="9 10">NM22_B1</strain>
    </source>
</reference>
<feature type="transmembrane region" description="Helical" evidence="6">
    <location>
        <begin position="272"/>
        <end position="293"/>
    </location>
</feature>
<evidence type="ECO:0000256" key="6">
    <source>
        <dbReference type="SAM" id="Phobius"/>
    </source>
</evidence>
<evidence type="ECO:0000259" key="8">
    <source>
        <dbReference type="Pfam" id="PF12704"/>
    </source>
</evidence>
<evidence type="ECO:0000313" key="9">
    <source>
        <dbReference type="EMBL" id="TGY68587.1"/>
    </source>
</evidence>
<dbReference type="InterPro" id="IPR003838">
    <property type="entry name" value="ABC3_permease_C"/>
</dbReference>
<feature type="transmembrane region" description="Helical" evidence="6">
    <location>
        <begin position="363"/>
        <end position="389"/>
    </location>
</feature>
<dbReference type="PANTHER" id="PTHR30572">
    <property type="entry name" value="MEMBRANE COMPONENT OF TRANSPORTER-RELATED"/>
    <property type="match status" value="1"/>
</dbReference>
<dbReference type="Pfam" id="PF02687">
    <property type="entry name" value="FtsX"/>
    <property type="match status" value="2"/>
</dbReference>
<feature type="transmembrane region" description="Helical" evidence="6">
    <location>
        <begin position="410"/>
        <end position="429"/>
    </location>
</feature>
<evidence type="ECO:0000256" key="3">
    <source>
        <dbReference type="ARBA" id="ARBA00022692"/>
    </source>
</evidence>
<comment type="subcellular location">
    <subcellularLocation>
        <location evidence="1">Cell membrane</location>
        <topology evidence="1">Multi-pass membrane protein</topology>
    </subcellularLocation>
</comment>
<keyword evidence="3 6" id="KW-0812">Transmembrane</keyword>
<dbReference type="InterPro" id="IPR050250">
    <property type="entry name" value="Macrolide_Exporter_MacB"/>
</dbReference>
<proteinExistence type="predicted"/>
<keyword evidence="4 6" id="KW-1133">Transmembrane helix</keyword>
<evidence type="ECO:0000256" key="2">
    <source>
        <dbReference type="ARBA" id="ARBA00022475"/>
    </source>
</evidence>
<dbReference type="GO" id="GO:0022857">
    <property type="term" value="F:transmembrane transporter activity"/>
    <property type="evidence" value="ECO:0007669"/>
    <property type="project" value="TreeGrafter"/>
</dbReference>
<feature type="domain" description="ABC3 transporter permease C-terminal" evidence="7">
    <location>
        <begin position="663"/>
        <end position="776"/>
    </location>
</feature>
<feature type="transmembrane region" description="Helical" evidence="6">
    <location>
        <begin position="704"/>
        <end position="729"/>
    </location>
</feature>
<keyword evidence="2" id="KW-1003">Cell membrane</keyword>
<dbReference type="AlphaFoldDB" id="A0A4S2FI96"/>
<dbReference type="Pfam" id="PF12704">
    <property type="entry name" value="MacB_PCD"/>
    <property type="match status" value="1"/>
</dbReference>
<sequence length="783" mass="90233">MNIFLNIKFIARSWWRNKLFFLISLLSLTVGLGCTNLLTTFFIHEYNVEKHNAHRDFIYMLRQDSPMEEGIKVTYSTPDATTQIKERYAEITNVLRVNRIPVHLCKYNETTIKQFLFISADSTLNHFFPYTALEGSLKEVLTTPDKVALDKTFAQRLFGNHSGMGEILEITDEEGQRKNYKVAAILEDRPQSFLHFDLLTGMTGQSWGGPALLKLQPGASSLALQEKIKNDKIPALVPGSQYYIDPIKEWYFSTGKDSKQQQLSFFHHSDVLLLYISLISALLVLTIACFNYTNLTLSRTLQQLKMIHIEKLMGARLKEIRSQLFLDAALTVWFAFLLSLLLINDLLPWFNNLLSAHLSFSFFFSWQILPLLLSFIFLMAVVPGLYISHKLSGQTLNEYRQTYTGRKKQQLIWILVTLQFILSIGLVYATTLAQGQMNLIKSRAYRYENTIEIGNGTSSLSPLYQEMKQMDGIESMSLSMSSVLYCWMRELPIRQADGSIQHHFIVHIPADTAFFQTMHIRQIAGVPPAKARQEYGHPAFINENYARLLNIDASKIGHKLNEFDEYSDSLSTIAGIFENFPFNSLEEEVGGQQISIETEKKLTQKGMFMQIKLAPEKRGETLAAIEKLWKRMNDDQEFNYIDMHKEFMQRNNKVITLSKILISYSCIALLLTCFGLFGISWYAVRHRIREIAVRKVHGASHWDIVWLLNRSFLWQILIAYLVAIPVAWLLMQHWLEQFVYRTSVTLWNFLTPVFIVSAITIITVTIYSYFSARISPVDSLKTE</sequence>
<evidence type="ECO:0000256" key="1">
    <source>
        <dbReference type="ARBA" id="ARBA00004651"/>
    </source>
</evidence>
<dbReference type="PANTHER" id="PTHR30572:SF18">
    <property type="entry name" value="ABC-TYPE MACROLIDE FAMILY EXPORT SYSTEM PERMEASE COMPONENT 2"/>
    <property type="match status" value="1"/>
</dbReference>
<feature type="transmembrane region" description="Helical" evidence="6">
    <location>
        <begin position="661"/>
        <end position="684"/>
    </location>
</feature>
<feature type="transmembrane region" description="Helical" evidence="6">
    <location>
        <begin position="749"/>
        <end position="770"/>
    </location>
</feature>
<comment type="caution">
    <text evidence="9">The sequence shown here is derived from an EMBL/GenBank/DDBJ whole genome shotgun (WGS) entry which is preliminary data.</text>
</comment>
<name>A0A4S2FI96_9BACT</name>
<feature type="domain" description="ABC3 transporter permease C-terminal" evidence="7">
    <location>
        <begin position="279"/>
        <end position="392"/>
    </location>
</feature>
<dbReference type="EMBL" id="SRYJ01000038">
    <property type="protein sequence ID" value="TGY68587.1"/>
    <property type="molecule type" value="Genomic_DNA"/>
</dbReference>
<dbReference type="GO" id="GO:0005886">
    <property type="term" value="C:plasma membrane"/>
    <property type="evidence" value="ECO:0007669"/>
    <property type="project" value="UniProtKB-SubCell"/>
</dbReference>
<keyword evidence="5 6" id="KW-0472">Membrane</keyword>
<organism evidence="9 10">
    <name type="scientific">Phocaeicola sartorii</name>
    <dbReference type="NCBI Taxonomy" id="671267"/>
    <lineage>
        <taxon>Bacteria</taxon>
        <taxon>Pseudomonadati</taxon>
        <taxon>Bacteroidota</taxon>
        <taxon>Bacteroidia</taxon>
        <taxon>Bacteroidales</taxon>
        <taxon>Bacteroidaceae</taxon>
        <taxon>Phocaeicola</taxon>
    </lineage>
</organism>